<dbReference type="Gene3D" id="3.80.10.10">
    <property type="entry name" value="Ribonuclease Inhibitor"/>
    <property type="match status" value="1"/>
</dbReference>
<name>W1YHL9_9ZZZZ</name>
<protein>
    <submittedName>
        <fullName evidence="1">Leucine Rich repeat protein</fullName>
    </submittedName>
</protein>
<dbReference type="InterPro" id="IPR032675">
    <property type="entry name" value="LRR_dom_sf"/>
</dbReference>
<evidence type="ECO:0000313" key="1">
    <source>
        <dbReference type="EMBL" id="ETJ41205.1"/>
    </source>
</evidence>
<organism evidence="1">
    <name type="scientific">human gut metagenome</name>
    <dbReference type="NCBI Taxonomy" id="408170"/>
    <lineage>
        <taxon>unclassified sequences</taxon>
        <taxon>metagenomes</taxon>
        <taxon>organismal metagenomes</taxon>
    </lineage>
</organism>
<dbReference type="EMBL" id="AZMM01004866">
    <property type="protein sequence ID" value="ETJ41205.1"/>
    <property type="molecule type" value="Genomic_DNA"/>
</dbReference>
<accession>W1YHL9</accession>
<feature type="non-terminal residue" evidence="1">
    <location>
        <position position="1"/>
    </location>
</feature>
<sequence>LARVAHADWVRFLRDGDPGWQPWARSHAGRTYGGSKLGLTSLPENLPPHLIEFYCSKNVLTALPKVMPKWLLVLDC</sequence>
<dbReference type="AlphaFoldDB" id="W1YHL9"/>
<reference evidence="1" key="1">
    <citation type="submission" date="2013-12" db="EMBL/GenBank/DDBJ databases">
        <title>A Varibaculum cambriense genome reconstructed from a premature infant gut community with otherwise low bacterial novelty that shifts toward anaerobic metabolism during the third week of life.</title>
        <authorList>
            <person name="Brown C.T."/>
            <person name="Sharon I."/>
            <person name="Thomas B.C."/>
            <person name="Castelle C.J."/>
            <person name="Morowitz M.J."/>
            <person name="Banfield J.F."/>
        </authorList>
    </citation>
    <scope>NUCLEOTIDE SEQUENCE</scope>
</reference>
<proteinExistence type="predicted"/>
<feature type="non-terminal residue" evidence="1">
    <location>
        <position position="76"/>
    </location>
</feature>
<comment type="caution">
    <text evidence="1">The sequence shown here is derived from an EMBL/GenBank/DDBJ whole genome shotgun (WGS) entry which is preliminary data.</text>
</comment>
<gene>
    <name evidence="1" type="ORF">Q604_UNBC04866G0001</name>
</gene>